<evidence type="ECO:0000313" key="4">
    <source>
        <dbReference type="Proteomes" id="UP000235388"/>
    </source>
</evidence>
<feature type="region of interest" description="Disordered" evidence="1">
    <location>
        <begin position="1"/>
        <end position="42"/>
    </location>
</feature>
<evidence type="ECO:0000256" key="1">
    <source>
        <dbReference type="SAM" id="MobiDB-lite"/>
    </source>
</evidence>
<accession>A0A2N5W178</accession>
<evidence type="ECO:0000313" key="2">
    <source>
        <dbReference type="EMBL" id="PLW32481.1"/>
    </source>
</evidence>
<feature type="compositionally biased region" description="Polar residues" evidence="1">
    <location>
        <begin position="33"/>
        <end position="42"/>
    </location>
</feature>
<proteinExistence type="predicted"/>
<protein>
    <submittedName>
        <fullName evidence="3">Uncharacterized protein</fullName>
    </submittedName>
</protein>
<gene>
    <name evidence="3" type="ORF">PCANC_03914</name>
    <name evidence="2" type="ORF">PCANC_18658</name>
</gene>
<dbReference type="AlphaFoldDB" id="A0A2N5W178"/>
<dbReference type="EMBL" id="PGCJ01000025">
    <property type="protein sequence ID" value="PLW56011.1"/>
    <property type="molecule type" value="Genomic_DNA"/>
</dbReference>
<keyword evidence="4" id="KW-1185">Reference proteome</keyword>
<dbReference type="Proteomes" id="UP000235388">
    <property type="component" value="Unassembled WGS sequence"/>
</dbReference>
<feature type="compositionally biased region" description="Polar residues" evidence="1">
    <location>
        <begin position="1"/>
        <end position="11"/>
    </location>
</feature>
<comment type="caution">
    <text evidence="3">The sequence shown here is derived from an EMBL/GenBank/DDBJ whole genome shotgun (WGS) entry which is preliminary data.</text>
</comment>
<reference evidence="3 4" key="1">
    <citation type="submission" date="2017-11" db="EMBL/GenBank/DDBJ databases">
        <title>De novo assembly and phasing of dikaryotic genomes from two isolates of Puccinia coronata f. sp. avenae, the causal agent of oat crown rust.</title>
        <authorList>
            <person name="Miller M.E."/>
            <person name="Zhang Y."/>
            <person name="Omidvar V."/>
            <person name="Sperschneider J."/>
            <person name="Schwessinger B."/>
            <person name="Raley C."/>
            <person name="Palmer J.M."/>
            <person name="Garnica D."/>
            <person name="Upadhyaya N."/>
            <person name="Rathjen J."/>
            <person name="Taylor J.M."/>
            <person name="Park R.F."/>
            <person name="Dodds P.N."/>
            <person name="Hirsch C.D."/>
            <person name="Kianian S.F."/>
            <person name="Figueroa M."/>
        </authorList>
    </citation>
    <scope>NUCLEOTIDE SEQUENCE [LARGE SCALE GENOMIC DNA]</scope>
    <source>
        <strain evidence="3">12NC29</strain>
    </source>
</reference>
<organism evidence="3 4">
    <name type="scientific">Puccinia coronata f. sp. avenae</name>
    <dbReference type="NCBI Taxonomy" id="200324"/>
    <lineage>
        <taxon>Eukaryota</taxon>
        <taxon>Fungi</taxon>
        <taxon>Dikarya</taxon>
        <taxon>Basidiomycota</taxon>
        <taxon>Pucciniomycotina</taxon>
        <taxon>Pucciniomycetes</taxon>
        <taxon>Pucciniales</taxon>
        <taxon>Pucciniaceae</taxon>
        <taxon>Puccinia</taxon>
    </lineage>
</organism>
<evidence type="ECO:0000313" key="3">
    <source>
        <dbReference type="EMBL" id="PLW56011.1"/>
    </source>
</evidence>
<name>A0A2N5W178_9BASI</name>
<dbReference type="EMBL" id="PGCJ01000321">
    <property type="protein sequence ID" value="PLW32481.1"/>
    <property type="molecule type" value="Genomic_DNA"/>
</dbReference>
<sequence length="57" mass="6141">MNNTGPSSGSIRKNHEATATMANSQQQQQQQQPGLTWQPPSCSLALHQSVSDDIFAS</sequence>